<protein>
    <recommendedName>
        <fullName evidence="1">Metallo-beta-lactamase domain-containing protein</fullName>
    </recommendedName>
</protein>
<dbReference type="InterPro" id="IPR001279">
    <property type="entry name" value="Metallo-B-lactamas"/>
</dbReference>
<evidence type="ECO:0000313" key="2">
    <source>
        <dbReference type="EMBL" id="GAG41487.1"/>
    </source>
</evidence>
<organism evidence="2">
    <name type="scientific">marine sediment metagenome</name>
    <dbReference type="NCBI Taxonomy" id="412755"/>
    <lineage>
        <taxon>unclassified sequences</taxon>
        <taxon>metagenomes</taxon>
        <taxon>ecological metagenomes</taxon>
    </lineage>
</organism>
<sequence>LTHSHSDHRGGMEAFKDATIIISQKCKENMPTSVRFSKFTIETFEETHILKENNLKVEFLKVAGHSIGSSVAYFPNEKVLFGGDLFFVGSGNLGLPFMSLYQNRPKRTGNPDEYLAAFETFMGMEIDVIIPGHGDLVFNPQEYLESQKLFFQALKKHFISAIEDGKSLEEIKMPELDPIKQAYTKVESGTSVSKAKRFLDHYLDLLKKSFYNHYCSK</sequence>
<dbReference type="Gene3D" id="3.60.15.10">
    <property type="entry name" value="Ribonuclease Z/Hydroxyacylglutathione hydrolase-like"/>
    <property type="match status" value="1"/>
</dbReference>
<dbReference type="Pfam" id="PF00753">
    <property type="entry name" value="Lactamase_B"/>
    <property type="match status" value="1"/>
</dbReference>
<feature type="non-terminal residue" evidence="2">
    <location>
        <position position="1"/>
    </location>
</feature>
<proteinExistence type="predicted"/>
<dbReference type="AlphaFoldDB" id="X0Y2A8"/>
<feature type="domain" description="Metallo-beta-lactamase" evidence="1">
    <location>
        <begin position="1"/>
        <end position="133"/>
    </location>
</feature>
<dbReference type="EMBL" id="BARS01042402">
    <property type="protein sequence ID" value="GAG41487.1"/>
    <property type="molecule type" value="Genomic_DNA"/>
</dbReference>
<name>X0Y2A8_9ZZZZ</name>
<dbReference type="InterPro" id="IPR036866">
    <property type="entry name" value="RibonucZ/Hydroxyglut_hydro"/>
</dbReference>
<reference evidence="2" key="1">
    <citation type="journal article" date="2014" name="Front. Microbiol.">
        <title>High frequency of phylogenetically diverse reductive dehalogenase-homologous genes in deep subseafloor sedimentary metagenomes.</title>
        <authorList>
            <person name="Kawai M."/>
            <person name="Futagami T."/>
            <person name="Toyoda A."/>
            <person name="Takaki Y."/>
            <person name="Nishi S."/>
            <person name="Hori S."/>
            <person name="Arai W."/>
            <person name="Tsubouchi T."/>
            <person name="Morono Y."/>
            <person name="Uchiyama I."/>
            <person name="Ito T."/>
            <person name="Fujiyama A."/>
            <person name="Inagaki F."/>
            <person name="Takami H."/>
        </authorList>
    </citation>
    <scope>NUCLEOTIDE SEQUENCE</scope>
    <source>
        <strain evidence="2">Expedition CK06-06</strain>
    </source>
</reference>
<dbReference type="SMART" id="SM00849">
    <property type="entry name" value="Lactamase_B"/>
    <property type="match status" value="1"/>
</dbReference>
<accession>X0Y2A8</accession>
<gene>
    <name evidence="2" type="ORF">S01H1_64339</name>
</gene>
<dbReference type="InterPro" id="IPR050855">
    <property type="entry name" value="NDM-1-like"/>
</dbReference>
<comment type="caution">
    <text evidence="2">The sequence shown here is derived from an EMBL/GenBank/DDBJ whole genome shotgun (WGS) entry which is preliminary data.</text>
</comment>
<evidence type="ECO:0000259" key="1">
    <source>
        <dbReference type="SMART" id="SM00849"/>
    </source>
</evidence>
<dbReference type="SUPFAM" id="SSF56281">
    <property type="entry name" value="Metallo-hydrolase/oxidoreductase"/>
    <property type="match status" value="1"/>
</dbReference>
<dbReference type="PANTHER" id="PTHR42951">
    <property type="entry name" value="METALLO-BETA-LACTAMASE DOMAIN-CONTAINING"/>
    <property type="match status" value="1"/>
</dbReference>